<accession>A0ACC2G0J6</accession>
<dbReference type="Proteomes" id="UP001157502">
    <property type="component" value="Chromosome 19"/>
</dbReference>
<protein>
    <submittedName>
        <fullName evidence="1">Uncharacterized protein</fullName>
    </submittedName>
</protein>
<organism evidence="1 2">
    <name type="scientific">Dallia pectoralis</name>
    <name type="common">Alaska blackfish</name>
    <dbReference type="NCBI Taxonomy" id="75939"/>
    <lineage>
        <taxon>Eukaryota</taxon>
        <taxon>Metazoa</taxon>
        <taxon>Chordata</taxon>
        <taxon>Craniata</taxon>
        <taxon>Vertebrata</taxon>
        <taxon>Euteleostomi</taxon>
        <taxon>Actinopterygii</taxon>
        <taxon>Neopterygii</taxon>
        <taxon>Teleostei</taxon>
        <taxon>Protacanthopterygii</taxon>
        <taxon>Esociformes</taxon>
        <taxon>Umbridae</taxon>
        <taxon>Dallia</taxon>
    </lineage>
</organism>
<evidence type="ECO:0000313" key="1">
    <source>
        <dbReference type="EMBL" id="KAJ7997154.1"/>
    </source>
</evidence>
<sequence>MHCTRRLASQDGRLQRSSHVATPLIHNTRSRRTRQTVRRHHRGVRSLMLHWTEPLQWDQDDKDGEPKKWEGTGEEEKRH</sequence>
<name>A0ACC2G0J6_DALPE</name>
<gene>
    <name evidence="1" type="ORF">DPEC_G00226010</name>
</gene>
<reference evidence="1" key="1">
    <citation type="submission" date="2021-05" db="EMBL/GenBank/DDBJ databases">
        <authorList>
            <person name="Pan Q."/>
            <person name="Jouanno E."/>
            <person name="Zahm M."/>
            <person name="Klopp C."/>
            <person name="Cabau C."/>
            <person name="Louis A."/>
            <person name="Berthelot C."/>
            <person name="Parey E."/>
            <person name="Roest Crollius H."/>
            <person name="Montfort J."/>
            <person name="Robinson-Rechavi M."/>
            <person name="Bouchez O."/>
            <person name="Lampietro C."/>
            <person name="Lopez Roques C."/>
            <person name="Donnadieu C."/>
            <person name="Postlethwait J."/>
            <person name="Bobe J."/>
            <person name="Dillon D."/>
            <person name="Chandos A."/>
            <person name="von Hippel F."/>
            <person name="Guiguen Y."/>
        </authorList>
    </citation>
    <scope>NUCLEOTIDE SEQUENCE</scope>
    <source>
        <strain evidence="1">YG-Jan2019</strain>
    </source>
</reference>
<evidence type="ECO:0000313" key="2">
    <source>
        <dbReference type="Proteomes" id="UP001157502"/>
    </source>
</evidence>
<dbReference type="EMBL" id="CM055746">
    <property type="protein sequence ID" value="KAJ7997154.1"/>
    <property type="molecule type" value="Genomic_DNA"/>
</dbReference>
<comment type="caution">
    <text evidence="1">The sequence shown here is derived from an EMBL/GenBank/DDBJ whole genome shotgun (WGS) entry which is preliminary data.</text>
</comment>
<proteinExistence type="predicted"/>
<keyword evidence="2" id="KW-1185">Reference proteome</keyword>